<evidence type="ECO:0000313" key="3">
    <source>
        <dbReference type="Proteomes" id="UP000002173"/>
    </source>
</evidence>
<dbReference type="AlphaFoldDB" id="A7AR86"/>
<evidence type="ECO:0000313" key="2">
    <source>
        <dbReference type="EMBL" id="EDO07055.1"/>
    </source>
</evidence>
<accession>A7AR86</accession>
<dbReference type="InParanoid" id="A7AR86"/>
<dbReference type="eggNOG" id="KOG2990">
    <property type="taxonomic scope" value="Eukaryota"/>
</dbReference>
<dbReference type="EMBL" id="AAXT01000002">
    <property type="protein sequence ID" value="EDO07055.1"/>
    <property type="molecule type" value="Genomic_DNA"/>
</dbReference>
<gene>
    <name evidence="2" type="ORF">BBOV_IV006990</name>
</gene>
<reference evidence="3" key="2">
    <citation type="journal article" date="2020" name="Data Brief">
        <title>Transcriptome dataset of Babesia bovis life stages within vertebrate and invertebrate hosts.</title>
        <authorList>
            <person name="Ueti M.W."/>
            <person name="Johnson W.C."/>
            <person name="Kappmeyer L.S."/>
            <person name="Herndon D.R."/>
            <person name="Mousel M.R."/>
            <person name="Reif K.E."/>
            <person name="Taus N.S."/>
            <person name="Ifeonu O.O."/>
            <person name="Silva J.C."/>
            <person name="Suarez C.E."/>
            <person name="Brayton K.A."/>
        </authorList>
    </citation>
    <scope>NUCLEOTIDE SEQUENCE [LARGE SCALE GENOMIC DNA]</scope>
</reference>
<reference evidence="3" key="3">
    <citation type="journal article" date="2021" name="Int. J. Parasitol.">
        <title>Comparative analysis of gene expression between Babesia bovis blood stages and kinetes allowed by improved genome annotation.</title>
        <authorList>
            <person name="Ueti M.W."/>
            <person name="Johnson W.C."/>
            <person name="Kappmeyer L.S."/>
            <person name="Herndon D.R."/>
            <person name="Mousel M.R."/>
            <person name="Reif K.E."/>
            <person name="Taus N.S."/>
            <person name="Ifeonu O.O."/>
            <person name="Silva J.C."/>
            <person name="Suarez C.E."/>
            <person name="Brayton K.A."/>
        </authorList>
    </citation>
    <scope>NUCLEOTIDE SEQUENCE [LARGE SCALE GENOMIC DNA]</scope>
</reference>
<dbReference type="Pfam" id="PF04502">
    <property type="entry name" value="Saf4_Yju2"/>
    <property type="match status" value="1"/>
</dbReference>
<organism evidence="2 3">
    <name type="scientific">Babesia bovis</name>
    <dbReference type="NCBI Taxonomy" id="5865"/>
    <lineage>
        <taxon>Eukaryota</taxon>
        <taxon>Sar</taxon>
        <taxon>Alveolata</taxon>
        <taxon>Apicomplexa</taxon>
        <taxon>Aconoidasida</taxon>
        <taxon>Piroplasmida</taxon>
        <taxon>Babesiidae</taxon>
        <taxon>Babesia</taxon>
    </lineage>
</organism>
<comment type="similarity">
    <text evidence="1">Belongs to the CWC16 family.</text>
</comment>
<evidence type="ECO:0000256" key="1">
    <source>
        <dbReference type="ARBA" id="ARBA00005595"/>
    </source>
</evidence>
<dbReference type="PANTHER" id="PTHR12111:SF2">
    <property type="entry name" value="SPLICING FACTOR YJU2B-RELATED"/>
    <property type="match status" value="1"/>
</dbReference>
<keyword evidence="3" id="KW-1185">Reference proteome</keyword>
<sequence length="344" mass="39082">MSTLKAARADNFYYAPDGADWAEQRRRMRKTPKKARNYFKSASVKYVDSEPNDALEPFQRGAGRGAVIRFEMPFKVICLKCECYIAKGVRFDAERKAIGKYFSTTIYAFLMSCHQCHNPIVIQTDPENTTYLCKTGVRIKVESFDVADANTLELGHSHDTKQQLLSNPLYKLECMALEAASGVSDPVESKPATTRNAIARYKGPTQIQESGTPKLNPDTCDKTVIDDKLDELLAINEINNADWYLSNAALRRKFRNEKKQLKTNPNVMVDLLPENERDVQEAKRVTFLSQSKKIKAHFKSILKKDTGIFSRTCGSSSGRGSTIEDKKRRLQFIKHIDTRLKHRV</sequence>
<dbReference type="PANTHER" id="PTHR12111">
    <property type="entry name" value="SPLICING FACTOR YJU2"/>
    <property type="match status" value="1"/>
</dbReference>
<dbReference type="GO" id="GO:0005684">
    <property type="term" value="C:U2-type spliceosomal complex"/>
    <property type="evidence" value="ECO:0007669"/>
    <property type="project" value="TreeGrafter"/>
</dbReference>
<dbReference type="KEGG" id="bbo:BBOV_IV006990"/>
<dbReference type="Proteomes" id="UP000002173">
    <property type="component" value="Unassembled WGS sequence"/>
</dbReference>
<name>A7AR86_BABBO</name>
<dbReference type="VEuPathDB" id="PiroplasmaDB:BBOV_IV006990"/>
<dbReference type="STRING" id="5865.A7AR86"/>
<dbReference type="GeneID" id="5478857"/>
<dbReference type="GO" id="GO:0071014">
    <property type="term" value="C:post-mRNA release spliceosomal complex"/>
    <property type="evidence" value="ECO:0007669"/>
    <property type="project" value="TreeGrafter"/>
</dbReference>
<comment type="caution">
    <text evidence="2">The sequence shown here is derived from an EMBL/GenBank/DDBJ whole genome shotgun (WGS) entry which is preliminary data.</text>
</comment>
<proteinExistence type="inferred from homology"/>
<dbReference type="InterPro" id="IPR007590">
    <property type="entry name" value="Saf4/Yju2"/>
</dbReference>
<dbReference type="OMA" id="DSYLANC"/>
<protein>
    <submittedName>
        <fullName evidence="2">Cell cycle control related protein, putative</fullName>
    </submittedName>
</protein>
<dbReference type="GO" id="GO:0000398">
    <property type="term" value="P:mRNA splicing, via spliceosome"/>
    <property type="evidence" value="ECO:0007669"/>
    <property type="project" value="InterPro"/>
</dbReference>
<dbReference type="RefSeq" id="XP_001610623.1">
    <property type="nucleotide sequence ID" value="XM_001610573.1"/>
</dbReference>
<reference evidence="2 3" key="1">
    <citation type="journal article" date="2007" name="PLoS Pathog.">
        <title>Genome sequence of Babesia bovis and comparative analysis of apicomplexan hemoprotozoa.</title>
        <authorList>
            <person name="Brayton K.A."/>
            <person name="Lau A.O.T."/>
            <person name="Herndon D.R."/>
            <person name="Hannick L."/>
            <person name="Kappmeyer L.S."/>
            <person name="Berens S.J."/>
            <person name="Bidwell S.L."/>
            <person name="Brown W.C."/>
            <person name="Crabtree J."/>
            <person name="Fadrosh D."/>
            <person name="Feldblum T."/>
            <person name="Forberger H.A."/>
            <person name="Haas B.J."/>
            <person name="Howell J.M."/>
            <person name="Khouri H."/>
            <person name="Koo H."/>
            <person name="Mann D.J."/>
            <person name="Norimine J."/>
            <person name="Paulsen I.T."/>
            <person name="Radune D."/>
            <person name="Ren Q."/>
            <person name="Smith R.K. Jr."/>
            <person name="Suarez C.E."/>
            <person name="White O."/>
            <person name="Wortman J.R."/>
            <person name="Knowles D.P. Jr."/>
            <person name="McElwain T.F."/>
            <person name="Nene V.M."/>
        </authorList>
    </citation>
    <scope>NUCLEOTIDE SEQUENCE [LARGE SCALE GENOMIC DNA]</scope>
    <source>
        <strain evidence="2">T2Bo</strain>
    </source>
</reference>